<evidence type="ECO:0000256" key="2">
    <source>
        <dbReference type="ARBA" id="ARBA00022448"/>
    </source>
</evidence>
<feature type="compositionally biased region" description="Low complexity" evidence="5">
    <location>
        <begin position="557"/>
        <end position="585"/>
    </location>
</feature>
<dbReference type="GO" id="GO:0000149">
    <property type="term" value="F:SNARE binding"/>
    <property type="evidence" value="ECO:0007669"/>
    <property type="project" value="TreeGrafter"/>
</dbReference>
<dbReference type="GO" id="GO:0006890">
    <property type="term" value="P:retrograde vesicle-mediated transport, Golgi to endoplasmic reticulum"/>
    <property type="evidence" value="ECO:0007669"/>
    <property type="project" value="InterPro"/>
</dbReference>
<dbReference type="PANTHER" id="PTHR15922:SF2">
    <property type="entry name" value="NBAS SUBUNIT OF NRZ TETHERING COMPLEX"/>
    <property type="match status" value="1"/>
</dbReference>
<keyword evidence="2" id="KW-0813">Transport</keyword>
<feature type="region of interest" description="Disordered" evidence="5">
    <location>
        <begin position="557"/>
        <end position="593"/>
    </location>
</feature>
<feature type="domain" description="Sec39" evidence="6">
    <location>
        <begin position="644"/>
        <end position="880"/>
    </location>
</feature>
<reference evidence="7" key="1">
    <citation type="journal article" date="2021" name="Proc. Natl. Acad. Sci. U.S.A.">
        <title>Three genomes in the algal genus Volvox reveal the fate of a haploid sex-determining region after a transition to homothallism.</title>
        <authorList>
            <person name="Yamamoto K."/>
            <person name="Hamaji T."/>
            <person name="Kawai-Toyooka H."/>
            <person name="Matsuzaki R."/>
            <person name="Takahashi F."/>
            <person name="Nishimura Y."/>
            <person name="Kawachi M."/>
            <person name="Noguchi H."/>
            <person name="Minakuchi Y."/>
            <person name="Umen J.G."/>
            <person name="Toyoda A."/>
            <person name="Nozaki H."/>
        </authorList>
    </citation>
    <scope>NUCLEOTIDE SEQUENCE</scope>
    <source>
        <strain evidence="7">NIES-3780</strain>
    </source>
</reference>
<evidence type="ECO:0000259" key="6">
    <source>
        <dbReference type="Pfam" id="PF08314"/>
    </source>
</evidence>
<dbReference type="GO" id="GO:0070939">
    <property type="term" value="C:Dsl1/NZR complex"/>
    <property type="evidence" value="ECO:0007669"/>
    <property type="project" value="TreeGrafter"/>
</dbReference>
<sequence>MPHNSNTVLYEEIELYAASNNGRAIASINSQKQRAPDLHDQGGLLVSPDSSSVAVLDSTATLVTVLHSREGSAVSDTDAETTWRDLVVVRSFQPTRITGGCLSASDAVASYCWSADSSRLAVACASGYVYVLDRSGQPVALLQPSAGLWTGKPLGALAMPLPSTLFLLTARPAQLFVVPLDAPLRFLQSLRPQQLSRQHGVVRVAAYDARTSTLVVAGEGSAAGGGAKIAGSVLVSVSAWRLELSGPGPAAAAAAKAVLLGSFTGPIQDAVPAASGGASSGAAWSRRRWTLSLSPLGEHVALVAPPAAGVLLLSLPQCQRVDPAERFCGRTAPRASGFQTTLARSVGSAVSASWWSSDAALALSDLGGYVGLAQLPGYENLLAGDEQPKYEPGALVASKTSGPGARGLLVLEPVMCAEAKPGYLSAAVSDAKRGARMSSWGAAASPEPEAAARPPGSRLLLLAERTPEEMLKVHMRHQQWGRALELCAAAGLDADRVYAARWASRPVDAANITDNLAKIADRRWVVEECCSRVAADYEGQRKLINYGLRETARQAKPAAAADSTDDASSTASAAATPGGATAAADGSRESTDPWDTVWWRCTRLRLWRHSDRLEVLYAAQGRTFNPAAYTAFRDLPVAAAAGSWAATGAVGPLAVLAQHYPASLSGPVLLGVLSRLPETINPRLYSALLPKVNCEGSSAPPLPPPARKLDWVEQPELLTEIRSVLAVGPKAESATGSPDLDPEATDALVRVLAPRPRLSVSVVSEWYADRALQLDTETGQLQNALTLLELGWERGARGPRVAQLLGAARALAGVVGNTGGPHASRTAGSRLAGGALWQLRLEVFAAMQGGQQLRLLLSGTDENNMEEELRDRVVPFLHGPGWDAPAVGPLVGALLTQEMAARPAWAAALIEAEARCRMLLGNTGELVQAVTAAVVGCPQTDEWPVLTRAVEAVEAAVWKEAEAEAENGPTADGSLAEAAGGWMAGLQELRGFLRAGSLLAARGLPLTVRHISSCGHEEAARCVRQVLGGIQRSSSSMSDASWSELWRDLVQVRSTAFPFLTPEELLSEVARCMMHCGRNDLANAYLHGGAPAASEGGGVHVALEDAAADALVVSVAMEILAGATDPWDSAAQQAAACLALASPDTPSAIALRRLMSALQLLPEMGVDLMPAQVMHMQDRFEVLRLILDGAPDGALVNEVGFAATSVGVGIGGTFGLAASAALGGKFSRRRAAVRAAGKAAAAGGRAAAALAGGLLAVAGRVAGANVAEAVAGRMAPVAGIVAGAVAATVSAAAAAAPSAAVGAVGGGAQPPYKQVGRLLELAELLGLDSQEDELRVKDLAGRAALRAGDLGTAQQLALGLLARRYVPAWSLCADLGSTRQLQDDVVRQQLLSFALLHCPAERMTRLLEDLRAAEKRCSGEAGGADPLVEAPEYLLRVALLAPGQRVGAGPPGASPTACLPSPGDTQLALAVLGPGVPGSGAAAAKLLESLHGSGGASEDGGVGLPYAQQQRVMAMECYSHCLRALLPTARSGVERLQILEQPLGELLRQVRQLDLTTSGPSAESAAAALEAEARLVAARDSRTVRQHVPGVDAMQFASGGEEYRRQAILQQAALAGAVEAEAPGASPRAAELLEQARRLAGVYGVDKWEVELHFTSGLITGCATTTVELRAAVQSREPGLLQRPVALLRHLAAVTYPALPPSSGPHLALWLMVLTDCLHSCAQHDRTAATLAAIAAPLFGKLRDLLEKAGAALKGLALTHVHAPFLAQLLAPLDASLIVQSAAPSETVHAPTVAAAAIFSYVKPSNLTQAVKLLTALHRLLGPLVKRTTSGSGAQLFPGLQQALDELPASLPYLCLCVKAVGTRHTTGSGGLQHHQQAQQPQRDMAVAWGHVAEHVVRLPFSDLAAWLAFLLLPGSPCPLGPGITGAPLAPCPCPVDVRLTVLDACMPKLQPSAAAIHTQPSAIDAQGSGAAVAADQELLHRLRSLHRRLLVLRAARQHAADGVDEEQLRNLELSLLQTEETPSGTSDAGAVRRALSNLAAAGCPAAVLLDIAVVAVDLPTDGGDRATGPGSSQSSPAQEMVEGAVSDALGSALQALLGEEMQASAGQFQLRGLLKCLDRQPHLGSDSLTPTSPMRTGATEALRTLRDLVWHELQRFTDERLSALEQLRPTAASELLDMQAALGTRTMWQDWVFGGGSADDPRQHRLKLIATRTRALLAHMRTPNQSSSAPEQISVSAGQGTIPATAAATSTVVQVEDLATCAAAERLFSRLLQAARASNGSGDDTVGRASLVQLRLLARLLVEVWRNGDIWGREIAVNCNQEENGNRNGEEAGVVEASVEVSALHRCWRELAEELLQGRHLVEVVSILDPPGSATSTEAAHGLLPGDVNKELLQSSTSLASSCKVHLLPLSSDDVEHLIRVAATSADGAAAASWCLGLASPYKEHRMRALEELQATASPAADAPDASSDAVLADGSGPIQPDTAVLLLALLIRSGDAVQLAASVNPLLLRLVLSVPVSPVESAAWESQAPLLPCRDARTAGYVLPCMAALLTERRHCGYAAVLVSHRLHLHPALGSATGSLFLLERYLKTVSSFDDKPVGACQVSPDLDSAGVGLLRCWPAAVEQLQLSCKEWCRRALRVLTASTTE</sequence>
<protein>
    <recommendedName>
        <fullName evidence="6">Sec39 domain-containing protein</fullName>
    </recommendedName>
</protein>
<comment type="caution">
    <text evidence="7">The sequence shown here is derived from an EMBL/GenBank/DDBJ whole genome shotgun (WGS) entry which is preliminary data.</text>
</comment>
<dbReference type="SUPFAM" id="SSF69322">
    <property type="entry name" value="Tricorn protease domain 2"/>
    <property type="match status" value="1"/>
</dbReference>
<feature type="region of interest" description="Disordered" evidence="5">
    <location>
        <begin position="2456"/>
        <end position="2475"/>
    </location>
</feature>
<proteinExistence type="predicted"/>
<evidence type="ECO:0000313" key="7">
    <source>
        <dbReference type="EMBL" id="GIL48064.1"/>
    </source>
</evidence>
<evidence type="ECO:0000256" key="4">
    <source>
        <dbReference type="ARBA" id="ARBA00022927"/>
    </source>
</evidence>
<keyword evidence="8" id="KW-1185">Reference proteome</keyword>
<evidence type="ECO:0000256" key="5">
    <source>
        <dbReference type="SAM" id="MobiDB-lite"/>
    </source>
</evidence>
<dbReference type="GO" id="GO:0015031">
    <property type="term" value="P:protein transport"/>
    <property type="evidence" value="ECO:0007669"/>
    <property type="project" value="UniProtKB-KW"/>
</dbReference>
<dbReference type="PANTHER" id="PTHR15922">
    <property type="entry name" value="NEUROBLASTOMA-AMPLIFIED SEQUENCE"/>
    <property type="match status" value="1"/>
</dbReference>
<dbReference type="EMBL" id="BNCO01000005">
    <property type="protein sequence ID" value="GIL48064.1"/>
    <property type="molecule type" value="Genomic_DNA"/>
</dbReference>
<dbReference type="InterPro" id="IPR013244">
    <property type="entry name" value="Sec39_domain"/>
</dbReference>
<name>A0A8J4AVM2_9CHLO</name>
<evidence type="ECO:0000256" key="1">
    <source>
        <dbReference type="ARBA" id="ARBA00004240"/>
    </source>
</evidence>
<organism evidence="7 8">
    <name type="scientific">Volvox africanus</name>
    <dbReference type="NCBI Taxonomy" id="51714"/>
    <lineage>
        <taxon>Eukaryota</taxon>
        <taxon>Viridiplantae</taxon>
        <taxon>Chlorophyta</taxon>
        <taxon>core chlorophytes</taxon>
        <taxon>Chlorophyceae</taxon>
        <taxon>CS clade</taxon>
        <taxon>Chlamydomonadales</taxon>
        <taxon>Volvocaceae</taxon>
        <taxon>Volvox</taxon>
    </lineage>
</organism>
<accession>A0A8J4AVM2</accession>
<dbReference type="Pfam" id="PF08314">
    <property type="entry name" value="Sec39"/>
    <property type="match status" value="1"/>
</dbReference>
<keyword evidence="3" id="KW-0256">Endoplasmic reticulum</keyword>
<gene>
    <name evidence="7" type="ORF">Vafri_4757</name>
</gene>
<dbReference type="Proteomes" id="UP000747399">
    <property type="component" value="Unassembled WGS sequence"/>
</dbReference>
<evidence type="ECO:0000313" key="8">
    <source>
        <dbReference type="Proteomes" id="UP000747399"/>
    </source>
</evidence>
<feature type="compositionally biased region" description="Low complexity" evidence="5">
    <location>
        <begin position="2458"/>
        <end position="2471"/>
    </location>
</feature>
<comment type="subcellular location">
    <subcellularLocation>
        <location evidence="1">Endoplasmic reticulum</location>
    </subcellularLocation>
</comment>
<keyword evidence="4" id="KW-0653">Protein transport</keyword>
<evidence type="ECO:0000256" key="3">
    <source>
        <dbReference type="ARBA" id="ARBA00022824"/>
    </source>
</evidence>